<comment type="caution">
    <text evidence="1">The sequence shown here is derived from an EMBL/GenBank/DDBJ whole genome shotgun (WGS) entry which is preliminary data.</text>
</comment>
<protein>
    <submittedName>
        <fullName evidence="1">Uncharacterized protein</fullName>
    </submittedName>
</protein>
<dbReference type="EMBL" id="BPLR01013183">
    <property type="protein sequence ID" value="GIY59246.1"/>
    <property type="molecule type" value="Genomic_DNA"/>
</dbReference>
<keyword evidence="2" id="KW-1185">Reference proteome</keyword>
<dbReference type="AlphaFoldDB" id="A0AAV4UMY1"/>
<dbReference type="Proteomes" id="UP001054945">
    <property type="component" value="Unassembled WGS sequence"/>
</dbReference>
<gene>
    <name evidence="1" type="ORF">CEXT_231881</name>
</gene>
<proteinExistence type="predicted"/>
<organism evidence="1 2">
    <name type="scientific">Caerostris extrusa</name>
    <name type="common">Bark spider</name>
    <name type="synonym">Caerostris bankana</name>
    <dbReference type="NCBI Taxonomy" id="172846"/>
    <lineage>
        <taxon>Eukaryota</taxon>
        <taxon>Metazoa</taxon>
        <taxon>Ecdysozoa</taxon>
        <taxon>Arthropoda</taxon>
        <taxon>Chelicerata</taxon>
        <taxon>Arachnida</taxon>
        <taxon>Araneae</taxon>
        <taxon>Araneomorphae</taxon>
        <taxon>Entelegynae</taxon>
        <taxon>Araneoidea</taxon>
        <taxon>Araneidae</taxon>
        <taxon>Caerostris</taxon>
    </lineage>
</organism>
<evidence type="ECO:0000313" key="1">
    <source>
        <dbReference type="EMBL" id="GIY59246.1"/>
    </source>
</evidence>
<evidence type="ECO:0000313" key="2">
    <source>
        <dbReference type="Proteomes" id="UP001054945"/>
    </source>
</evidence>
<accession>A0AAV4UMY1</accession>
<sequence length="101" mass="11262">MKWPEHPARSSTPTPTPYSVCAVEAGTVCPFRLIQRLSMPQWTRRIPRAKDRRRNVKTSLSIAPSCLSLSLSLCPVEKMRRSCSMSDGKDGMVVVAKTEIS</sequence>
<name>A0AAV4UMY1_CAEEX</name>
<reference evidence="1 2" key="1">
    <citation type="submission" date="2021-06" db="EMBL/GenBank/DDBJ databases">
        <title>Caerostris extrusa draft genome.</title>
        <authorList>
            <person name="Kono N."/>
            <person name="Arakawa K."/>
        </authorList>
    </citation>
    <scope>NUCLEOTIDE SEQUENCE [LARGE SCALE GENOMIC DNA]</scope>
</reference>